<keyword evidence="2" id="KW-1185">Reference proteome</keyword>
<dbReference type="Pfam" id="PF08968">
    <property type="entry name" value="DUF1885"/>
    <property type="match status" value="1"/>
</dbReference>
<dbReference type="OrthoDB" id="2966171at2"/>
<dbReference type="SUPFAM" id="SSF111171">
    <property type="entry name" value="Rbstp2229 protein"/>
    <property type="match status" value="1"/>
</dbReference>
<comment type="caution">
    <text evidence="1">The sequence shown here is derived from an EMBL/GenBank/DDBJ whole genome shotgun (WGS) entry which is preliminary data.</text>
</comment>
<gene>
    <name evidence="1" type="ORF">CGZ90_03620</name>
</gene>
<dbReference type="Gene3D" id="1.20.5.850">
    <property type="entry name" value="Rbstp2229 protein"/>
    <property type="match status" value="1"/>
</dbReference>
<dbReference type="EMBL" id="NOII01000001">
    <property type="protein sequence ID" value="OYD59001.1"/>
    <property type="molecule type" value="Genomic_DNA"/>
</dbReference>
<sequence length="142" mass="16164">MANQASITLTSASVQQSIRLEEVKDLLYYYKNITAKTGDQLNWHYGSAAFPYEIIENNDDPSTWFYLKGEKNSLYNYILIGVDHHGEMESGQGFSKIHIALTEISTHGDKGKANEICRFIASKLKGELTLFNGRIMHFNLRK</sequence>
<dbReference type="Proteomes" id="UP000215059">
    <property type="component" value="Unassembled WGS sequence"/>
</dbReference>
<protein>
    <recommendedName>
        <fullName evidence="3">DUF1885 domain-containing protein</fullName>
    </recommendedName>
</protein>
<organism evidence="1 2">
    <name type="scientific">Fictibacillus aquaticus</name>
    <dbReference type="NCBI Taxonomy" id="2021314"/>
    <lineage>
        <taxon>Bacteria</taxon>
        <taxon>Bacillati</taxon>
        <taxon>Bacillota</taxon>
        <taxon>Bacilli</taxon>
        <taxon>Bacillales</taxon>
        <taxon>Fictibacillaceae</taxon>
        <taxon>Fictibacillus</taxon>
    </lineage>
</organism>
<dbReference type="AlphaFoldDB" id="A0A235FCK1"/>
<dbReference type="InterPro" id="IPR036294">
    <property type="entry name" value="Rbstp2229-like_sf"/>
</dbReference>
<evidence type="ECO:0008006" key="3">
    <source>
        <dbReference type="Google" id="ProtNLM"/>
    </source>
</evidence>
<dbReference type="InterPro" id="IPR015062">
    <property type="entry name" value="DUF1885"/>
</dbReference>
<evidence type="ECO:0000313" key="2">
    <source>
        <dbReference type="Proteomes" id="UP000215059"/>
    </source>
</evidence>
<proteinExistence type="predicted"/>
<dbReference type="Gene3D" id="3.30.310.120">
    <property type="entry name" value="Rbstp2229 like protein"/>
    <property type="match status" value="1"/>
</dbReference>
<evidence type="ECO:0000313" key="1">
    <source>
        <dbReference type="EMBL" id="OYD59001.1"/>
    </source>
</evidence>
<dbReference type="RefSeq" id="WP_094250961.1">
    <property type="nucleotide sequence ID" value="NZ_JBHLXL010000001.1"/>
</dbReference>
<accession>A0A235FCK1</accession>
<name>A0A235FCK1_9BACL</name>
<reference evidence="1 2" key="1">
    <citation type="submission" date="2017-07" db="EMBL/GenBank/DDBJ databases">
        <title>Fictibacillus sp. nov. GDSW-R2A3 Genome sequencing and assembly.</title>
        <authorList>
            <person name="Mayilraj S."/>
        </authorList>
    </citation>
    <scope>NUCLEOTIDE SEQUENCE [LARGE SCALE GENOMIC DNA]</scope>
    <source>
        <strain evidence="1 2">GDSW-R2A3</strain>
    </source>
</reference>